<dbReference type="AlphaFoldDB" id="A0AB39XXM4"/>
<dbReference type="Pfam" id="PF02371">
    <property type="entry name" value="Transposase_20"/>
    <property type="match status" value="1"/>
</dbReference>
<proteinExistence type="predicted"/>
<dbReference type="EMBL" id="CP165734">
    <property type="protein sequence ID" value="XDV60982.1"/>
    <property type="molecule type" value="Genomic_DNA"/>
</dbReference>
<dbReference type="PANTHER" id="PTHR33055">
    <property type="entry name" value="TRANSPOSASE FOR INSERTION SEQUENCE ELEMENT IS1111A"/>
    <property type="match status" value="1"/>
</dbReference>
<dbReference type="PANTHER" id="PTHR33055:SF3">
    <property type="entry name" value="PUTATIVE TRANSPOSASE FOR IS117-RELATED"/>
    <property type="match status" value="1"/>
</dbReference>
<organism evidence="2">
    <name type="scientific">Bradyrhizobium sp. LLZ17</name>
    <dbReference type="NCBI Taxonomy" id="3239388"/>
    <lineage>
        <taxon>Bacteria</taxon>
        <taxon>Pseudomonadati</taxon>
        <taxon>Pseudomonadota</taxon>
        <taxon>Alphaproteobacteria</taxon>
        <taxon>Hyphomicrobiales</taxon>
        <taxon>Nitrobacteraceae</taxon>
        <taxon>Bradyrhizobium</taxon>
    </lineage>
</organism>
<feature type="domain" description="Transposase IS116/IS110/IS902 C-terminal" evidence="1">
    <location>
        <begin position="89"/>
        <end position="169"/>
    </location>
</feature>
<accession>A0AB39XXM4</accession>
<evidence type="ECO:0000313" key="2">
    <source>
        <dbReference type="EMBL" id="XDV60982.1"/>
    </source>
</evidence>
<dbReference type="GO" id="GO:0003677">
    <property type="term" value="F:DNA binding"/>
    <property type="evidence" value="ECO:0007669"/>
    <property type="project" value="InterPro"/>
</dbReference>
<protein>
    <submittedName>
        <fullName evidence="2">Transposase</fullName>
    </submittedName>
</protein>
<evidence type="ECO:0000259" key="1">
    <source>
        <dbReference type="Pfam" id="PF02371"/>
    </source>
</evidence>
<name>A0AB39XXM4_9BRAD</name>
<dbReference type="GO" id="GO:0004803">
    <property type="term" value="F:transposase activity"/>
    <property type="evidence" value="ECO:0007669"/>
    <property type="project" value="InterPro"/>
</dbReference>
<dbReference type="InterPro" id="IPR003346">
    <property type="entry name" value="Transposase_20"/>
</dbReference>
<dbReference type="InterPro" id="IPR047650">
    <property type="entry name" value="Transpos_IS110"/>
</dbReference>
<gene>
    <name evidence="2" type="ORF">AB8Z38_17995</name>
</gene>
<dbReference type="GO" id="GO:0006313">
    <property type="term" value="P:DNA transposition"/>
    <property type="evidence" value="ECO:0007669"/>
    <property type="project" value="InterPro"/>
</dbReference>
<reference evidence="2" key="1">
    <citation type="submission" date="2024-08" db="EMBL/GenBank/DDBJ databases">
        <authorList>
            <person name="Chaddad Z."/>
            <person name="Lamrabet M."/>
            <person name="Bouhnik O."/>
            <person name="Alami S."/>
            <person name="Wipf D."/>
            <person name="Courty P.E."/>
            <person name="Missbah El Idrissi M."/>
        </authorList>
    </citation>
    <scope>NUCLEOTIDE SEQUENCE</scope>
    <source>
        <strain evidence="2">LLZ17</strain>
    </source>
</reference>
<dbReference type="RefSeq" id="WP_369726326.1">
    <property type="nucleotide sequence ID" value="NZ_CP165734.1"/>
</dbReference>
<sequence>MPIGRKATVGKVPDMENMIRGLLRPFGLNVGEISVGPFDARARDLLAGKKELEAIVAPLLDARNAMRQQVAKLHRLALMAARGDSAVRRMITVPGVGTLVALTFRDTVDDRARFKKSTNVGAHFGLTPRRYQSEQTDRIGSISKCGDELTRAMLYEAPIAILTRIPKNFKLRLWGLRLARKKGLKRAATAVARALAMLLHTIWIDGTTFRFGAGGKRGRVAAAA</sequence>